<dbReference type="EMBL" id="OX459123">
    <property type="protein sequence ID" value="CAI9111113.1"/>
    <property type="molecule type" value="Genomic_DNA"/>
</dbReference>
<dbReference type="PANTHER" id="PTHR22778:SF52">
    <property type="entry name" value="SERINE HYDROLASE FSH DOMAIN-CONTAINING PROTEIN"/>
    <property type="match status" value="1"/>
</dbReference>
<evidence type="ECO:0000313" key="3">
    <source>
        <dbReference type="Proteomes" id="UP001161247"/>
    </source>
</evidence>
<dbReference type="Pfam" id="PF03959">
    <property type="entry name" value="FSH1"/>
    <property type="match status" value="1"/>
</dbReference>
<dbReference type="InterPro" id="IPR029058">
    <property type="entry name" value="AB_hydrolase_fold"/>
</dbReference>
<protein>
    <submittedName>
        <fullName evidence="2">OLC1v1011252C1</fullName>
    </submittedName>
</protein>
<dbReference type="SUPFAM" id="SSF53474">
    <property type="entry name" value="alpha/beta-Hydrolases"/>
    <property type="match status" value="1"/>
</dbReference>
<reference evidence="2" key="1">
    <citation type="submission" date="2023-03" db="EMBL/GenBank/DDBJ databases">
        <authorList>
            <person name="Julca I."/>
        </authorList>
    </citation>
    <scope>NUCLEOTIDE SEQUENCE</scope>
</reference>
<dbReference type="Gene3D" id="3.40.50.1820">
    <property type="entry name" value="alpha/beta hydrolase"/>
    <property type="match status" value="1"/>
</dbReference>
<dbReference type="InterPro" id="IPR005645">
    <property type="entry name" value="FSH-like_dom"/>
</dbReference>
<feature type="domain" description="Serine hydrolase" evidence="1">
    <location>
        <begin position="8"/>
        <end position="199"/>
    </location>
</feature>
<dbReference type="PANTHER" id="PTHR22778">
    <property type="entry name" value="OVARIAN CANCER GENE-2 PROTEIN-RELATED"/>
    <property type="match status" value="1"/>
</dbReference>
<keyword evidence="3" id="KW-1185">Reference proteome</keyword>
<accession>A0AAV1DT63</accession>
<name>A0AAV1DT63_OLDCO</name>
<dbReference type="Proteomes" id="UP001161247">
    <property type="component" value="Chromosome 6"/>
</dbReference>
<gene>
    <name evidence="2" type="ORF">OLC1_LOCUS18612</name>
</gene>
<dbReference type="AlphaFoldDB" id="A0AAV1DT63"/>
<evidence type="ECO:0000259" key="1">
    <source>
        <dbReference type="Pfam" id="PF03959"/>
    </source>
</evidence>
<sequence length="257" mass="29121">MGSQFSQKKPRILCLHGHGASAKFLENLEMKRWPEFVLEEMDLVYIDAPFVIDPSRHIEYDPPYYTWYKIEDDQSFEKAVAYIEEQMIKLGPFDGVLGVSQGGGVTATLPGMQRQGVALTKVPRIKFVIIISGPKLGATTLPCPELAKNAFSSPLDIPSLHIIGERDKLKEDQFKLLESFVNPTLLYHHEGHGVPHLDDNGVKMVLGFLKEMRRILFHSRGGRSKMCYYLDLIASLFCFKKNRGIKLTNNARVRSLI</sequence>
<evidence type="ECO:0000313" key="2">
    <source>
        <dbReference type="EMBL" id="CAI9111113.1"/>
    </source>
</evidence>
<organism evidence="2 3">
    <name type="scientific">Oldenlandia corymbosa var. corymbosa</name>
    <dbReference type="NCBI Taxonomy" id="529605"/>
    <lineage>
        <taxon>Eukaryota</taxon>
        <taxon>Viridiplantae</taxon>
        <taxon>Streptophyta</taxon>
        <taxon>Embryophyta</taxon>
        <taxon>Tracheophyta</taxon>
        <taxon>Spermatophyta</taxon>
        <taxon>Magnoliopsida</taxon>
        <taxon>eudicotyledons</taxon>
        <taxon>Gunneridae</taxon>
        <taxon>Pentapetalae</taxon>
        <taxon>asterids</taxon>
        <taxon>lamiids</taxon>
        <taxon>Gentianales</taxon>
        <taxon>Rubiaceae</taxon>
        <taxon>Rubioideae</taxon>
        <taxon>Spermacoceae</taxon>
        <taxon>Hedyotis-Oldenlandia complex</taxon>
        <taxon>Oldenlandia</taxon>
    </lineage>
</organism>
<proteinExistence type="predicted"/>